<dbReference type="InterPro" id="IPR050525">
    <property type="entry name" value="ECM_Assembly_Org"/>
</dbReference>
<evidence type="ECO:0000313" key="7">
    <source>
        <dbReference type="EnsemblMetazoa" id="CLYHEMP002968.2"/>
    </source>
</evidence>
<dbReference type="SUPFAM" id="SSF56436">
    <property type="entry name" value="C-type lectin-like"/>
    <property type="match status" value="1"/>
</dbReference>
<dbReference type="Gene3D" id="3.10.100.10">
    <property type="entry name" value="Mannose-Binding Protein A, subunit A"/>
    <property type="match status" value="1"/>
</dbReference>
<keyword evidence="2" id="KW-0379">Hydroxylation</keyword>
<evidence type="ECO:0000313" key="8">
    <source>
        <dbReference type="Proteomes" id="UP000594262"/>
    </source>
</evidence>
<dbReference type="CDD" id="cd00037">
    <property type="entry name" value="CLECT"/>
    <property type="match status" value="1"/>
</dbReference>
<keyword evidence="1" id="KW-1015">Disulfide bond</keyword>
<dbReference type="SUPFAM" id="SSF49899">
    <property type="entry name" value="Concanavalin A-like lectins/glucanases"/>
    <property type="match status" value="8"/>
</dbReference>
<feature type="region of interest" description="Disordered" evidence="4">
    <location>
        <begin position="773"/>
        <end position="794"/>
    </location>
</feature>
<feature type="compositionally biased region" description="Basic residues" evidence="4">
    <location>
        <begin position="3023"/>
        <end position="3040"/>
    </location>
</feature>
<feature type="domain" description="C-type lectin" evidence="5">
    <location>
        <begin position="2702"/>
        <end position="2816"/>
    </location>
</feature>
<dbReference type="Proteomes" id="UP000594262">
    <property type="component" value="Unplaced"/>
</dbReference>
<dbReference type="InterPro" id="IPR036465">
    <property type="entry name" value="vWFA_dom_sf"/>
</dbReference>
<feature type="compositionally biased region" description="Low complexity" evidence="4">
    <location>
        <begin position="2082"/>
        <end position="2094"/>
    </location>
</feature>
<dbReference type="Gene3D" id="3.40.50.410">
    <property type="entry name" value="von Willebrand factor, type A domain"/>
    <property type="match status" value="1"/>
</dbReference>
<name>A0A7M5UQP7_9CNID</name>
<dbReference type="SMART" id="SM00034">
    <property type="entry name" value="CLECT"/>
    <property type="match status" value="1"/>
</dbReference>
<dbReference type="PANTHER" id="PTHR24020:SF20">
    <property type="entry name" value="PH DOMAIN-CONTAINING PROTEIN"/>
    <property type="match status" value="1"/>
</dbReference>
<evidence type="ECO:0000256" key="4">
    <source>
        <dbReference type="SAM" id="MobiDB-lite"/>
    </source>
</evidence>
<protein>
    <submittedName>
        <fullName evidence="7">Uncharacterized protein</fullName>
    </submittedName>
</protein>
<dbReference type="InterPro" id="IPR035940">
    <property type="entry name" value="CAP_sf"/>
</dbReference>
<keyword evidence="8" id="KW-1185">Reference proteome</keyword>
<proteinExistence type="inferred from homology"/>
<dbReference type="CDD" id="cd05382">
    <property type="entry name" value="CAP_GAPR1-like"/>
    <property type="match status" value="1"/>
</dbReference>
<dbReference type="Gene3D" id="2.60.120.200">
    <property type="match status" value="8"/>
</dbReference>
<feature type="region of interest" description="Disordered" evidence="4">
    <location>
        <begin position="2213"/>
        <end position="2262"/>
    </location>
</feature>
<dbReference type="InterPro" id="IPR014044">
    <property type="entry name" value="CAP_dom"/>
</dbReference>
<feature type="domain" description="VWFA" evidence="6">
    <location>
        <begin position="2329"/>
        <end position="2509"/>
    </location>
</feature>
<feature type="compositionally biased region" description="Basic and acidic residues" evidence="4">
    <location>
        <begin position="3041"/>
        <end position="3051"/>
    </location>
</feature>
<dbReference type="InterPro" id="IPR016186">
    <property type="entry name" value="C-type_lectin-like/link_sf"/>
</dbReference>
<reference evidence="7" key="1">
    <citation type="submission" date="2021-01" db="UniProtKB">
        <authorList>
            <consortium name="EnsemblMetazoa"/>
        </authorList>
    </citation>
    <scope>IDENTIFICATION</scope>
</reference>
<feature type="region of interest" description="Disordered" evidence="4">
    <location>
        <begin position="2957"/>
        <end position="2983"/>
    </location>
</feature>
<evidence type="ECO:0000256" key="3">
    <source>
        <dbReference type="ARBA" id="ARBA00049648"/>
    </source>
</evidence>
<dbReference type="Gene3D" id="3.40.33.10">
    <property type="entry name" value="CAP"/>
    <property type="match status" value="1"/>
</dbReference>
<evidence type="ECO:0000256" key="1">
    <source>
        <dbReference type="ARBA" id="ARBA00023157"/>
    </source>
</evidence>
<dbReference type="SUPFAM" id="SSF53300">
    <property type="entry name" value="vWA-like"/>
    <property type="match status" value="1"/>
</dbReference>
<dbReference type="Pfam" id="PF00188">
    <property type="entry name" value="CAP"/>
    <property type="match status" value="1"/>
</dbReference>
<feature type="compositionally biased region" description="Low complexity" evidence="4">
    <location>
        <begin position="2037"/>
        <end position="2052"/>
    </location>
</feature>
<evidence type="ECO:0000259" key="6">
    <source>
        <dbReference type="PROSITE" id="PS50234"/>
    </source>
</evidence>
<feature type="compositionally biased region" description="Low complexity" evidence="4">
    <location>
        <begin position="2060"/>
        <end position="2074"/>
    </location>
</feature>
<dbReference type="CDD" id="cd01450">
    <property type="entry name" value="vWFA_subfamily_ECM"/>
    <property type="match status" value="1"/>
</dbReference>
<dbReference type="InterPro" id="IPR013320">
    <property type="entry name" value="ConA-like_dom_sf"/>
</dbReference>
<dbReference type="InterPro" id="IPR001304">
    <property type="entry name" value="C-type_lectin-like"/>
</dbReference>
<dbReference type="InterPro" id="IPR018378">
    <property type="entry name" value="C-type_lectin_CS"/>
</dbReference>
<feature type="region of interest" description="Disordered" evidence="4">
    <location>
        <begin position="2026"/>
        <end position="2154"/>
    </location>
</feature>
<dbReference type="SUPFAM" id="SSF55797">
    <property type="entry name" value="PR-1-like"/>
    <property type="match status" value="1"/>
</dbReference>
<evidence type="ECO:0000256" key="2">
    <source>
        <dbReference type="ARBA" id="ARBA00023278"/>
    </source>
</evidence>
<feature type="compositionally biased region" description="Pro residues" evidence="4">
    <location>
        <begin position="2968"/>
        <end position="2979"/>
    </location>
</feature>
<evidence type="ECO:0000259" key="5">
    <source>
        <dbReference type="PROSITE" id="PS50041"/>
    </source>
</evidence>
<dbReference type="SMART" id="SM00327">
    <property type="entry name" value="VWA"/>
    <property type="match status" value="1"/>
</dbReference>
<dbReference type="InterPro" id="IPR002035">
    <property type="entry name" value="VWF_A"/>
</dbReference>
<dbReference type="PANTHER" id="PTHR24020">
    <property type="entry name" value="COLLAGEN ALPHA"/>
    <property type="match status" value="1"/>
</dbReference>
<accession>A0A7M5UQP7</accession>
<dbReference type="Pfam" id="PF00059">
    <property type="entry name" value="Lectin_C"/>
    <property type="match status" value="1"/>
</dbReference>
<feature type="compositionally biased region" description="Low complexity" evidence="4">
    <location>
        <begin position="2104"/>
        <end position="2154"/>
    </location>
</feature>
<organism evidence="7 8">
    <name type="scientific">Clytia hemisphaerica</name>
    <dbReference type="NCBI Taxonomy" id="252671"/>
    <lineage>
        <taxon>Eukaryota</taxon>
        <taxon>Metazoa</taxon>
        <taxon>Cnidaria</taxon>
        <taxon>Hydrozoa</taxon>
        <taxon>Hydroidolina</taxon>
        <taxon>Leptothecata</taxon>
        <taxon>Obeliida</taxon>
        <taxon>Clytiidae</taxon>
        <taxon>Clytia</taxon>
    </lineage>
</organism>
<feature type="region of interest" description="Disordered" evidence="4">
    <location>
        <begin position="3021"/>
        <end position="3059"/>
    </location>
</feature>
<dbReference type="InterPro" id="IPR016187">
    <property type="entry name" value="CTDL_fold"/>
</dbReference>
<dbReference type="PROSITE" id="PS50234">
    <property type="entry name" value="VWFA"/>
    <property type="match status" value="1"/>
</dbReference>
<dbReference type="PROSITE" id="PS50041">
    <property type="entry name" value="C_TYPE_LECTIN_2"/>
    <property type="match status" value="1"/>
</dbReference>
<dbReference type="PROSITE" id="PS00615">
    <property type="entry name" value="C_TYPE_LECTIN_1"/>
    <property type="match status" value="1"/>
</dbReference>
<dbReference type="SMART" id="SM00198">
    <property type="entry name" value="SCP"/>
    <property type="match status" value="1"/>
</dbReference>
<dbReference type="EnsemblMetazoa" id="CLYHEMT002968.2">
    <property type="protein sequence ID" value="CLYHEMP002968.2"/>
    <property type="gene ID" value="CLYHEMG002968"/>
</dbReference>
<comment type="similarity">
    <text evidence="3">Belongs to the fibril-associated collagens with interrupted helices (FACIT) family.</text>
</comment>
<dbReference type="Pfam" id="PF00092">
    <property type="entry name" value="VWA"/>
    <property type="match status" value="1"/>
</dbReference>
<sequence>MEENVIAKMKSKGFNEFYVWASGGLQIKNRGYALVYRNGGFELHLQHSEGGHVIKMTSFVYSKWFHISFTWSASEGLRYYQDGVLSGSSTSYSKKFAASSQTSMTIGRLNNGVKNAKQNSFADFRMDDLVIYERILALKEIEYMAGKQYALTSNIYYYARWFWAWKRLWHHHEGNGEIMYSPMYFQQDSINNAGILKNKPRLMYSATRGYHLRILSSSYAYMGDFAKTCVSDPDLCLQASDGMQNVPSTMQKKTLQAGLTVSFWLSSYQGSNGKGGAIKKYYYISSGGRMSKGFSLYYDGNAQKWYLLLRTKSHYYEIAFTGITFATSKEEQWTFFAFTWSPEVGVNIYVNGKMIKSMTPKEAKAESTDSDQFTKLYIGTRNDEPKFLRNMFSMNLLAIYYYALPKELIVNLYKEEDGKEPEKELPKAKPEKRYCDIKYAGAEYCYAFEEFNGVRISDSMKTKQGTMHCGAKLVDTKFEGMEGFALSLLERDNTCATGDNPWVDLEAFRGTCMKDPDSCRTSGFSISLWLLFARSDFEMSNSRIKYVFTSGGNFKSRGIMMWFEGSKGFMFRIQTSKTSYTISLGSLPFDSWFHLVLVWPGSNVILSYVNGEITNKVTYKQTQVLTGEEKGESFERLVIGKINSNEKMGFGRFLMDDLVIYQKVMTMIDVEYLYGRRDGQIISNVYYLSRWLWAFKRMWHQHRRKMRGIMYSPLYFDNENTEHAAVSYGNAKLELISDGGNPESLSVGYVLTLSAFGDYINFGNYEKTCVSDPDQCDSATDASENNKNNEVSDNDLERGLSVSFYISMITAKKQDGGDRRYIISSGGQNENSRGFAIFYVVSTDKYRFQLRTKDYFYDVEFTLSNHSDDVMTFFAFSWSAKDGLRIYIDGKIAVQSKGKEMKHSTDQNTLLTVGKPNDEDKNFGIFRMDLLAIYYYRLTSKYILALYNRKDYIEPFKSNQRYCKLKYGGSEFCYAFEERKKNQISDSMKFNQGELHCGARLTYNKYNGHEGSVLSLLEKDASDKSCSADEKPWLQLKKLEDNCLSDPDLCQSNGFSISMWLLINAKDYQKTDSSTKYIFTSGGNNVASRGIAMWFEGSKGFMFRIQTSKISYTISLGSLPFDSWFHLVLVWPESSGSSNDQILYYLNGNYMRRVTNRISQTYQKGKDFDVVVGKHENKKIGFARFMMNDLVVYYRRLTLLDIQFIYGARKAYRVRSNFYYLARWFWSFKRLYYIKKSEDSEMKLYSPLYFDQDDISRAAVSYNMATIKMNTYRRYGSGLEYSLYLEQMGDYLVLGDYKGSCVSDPDQCDSATDASENNKNNEVSDKDLERGLSVSFYISMVPAKKQDGGDRRYIISSGGQNENSRGFAIFYVVSTEKYKLQLRTGSIIYDVDFDLSTTSDDVMSFFAFTWSSKDGLRIYIDGKMAVQSKGKEMKQSTDQNTLLTVGTPNDENKDFGIFRMDLLAIYFYRLTSVNIMSLYNEQDAPKIVADKQYCNIKYAGAEYCYDFEDQNGNQIADSMKQKLGTVQSGARLTESSYETFEGSVLSLMGKENDDSSNAQANEQPWIDLKNYADTCLMDKFKCDAMTISFWLFLKQEDFKGNSKKTILSSGKLKTRHLALWFNGVSSGFVFRFQSSPKNVQEIKFKSIPFNTWNHMVFVQKSATEWVYYLNAKKTKGSSTIKEDSQLTTDVESVDFYIGKSHERTGNYGRFLMNDFVIYYKALSDKEISLINGQVTKDTVVPSNAYYYARWLWMFHQVWYMNTVPSSQRLIYIPMYYDIMKKKKPSSDIDMKHVARLHGSARVIVSKRRLIGDKGYHLLLQNVGDFVVLGNYKGTCVSDPEICDSTTESNQNLPNDPSLNDHNMEKGLSVSFWLSITTDDVNIEGSPVDRKHQYIISSGGQTSNSRGFAILYDAETEKFKLQLQTSTKVFNAEFDIPFADSPDSKGWAFICFTYSKKDGVKIYIDGKMVTVATSEDKSHPTDIHTKLTIGISNYVSTKHFGRFQMDLLAIYYYRLVQQQIEKLSKDEAYSGDNTDPITTTTTTTEAPTTSTTTQEPIIPLETTSTTPTTTTTVAGETEEQSDTLTTTTTTTTTTTPSPVEVLLNQGQPTTSTTTSSDDQQQQLPDIQPTTSTTTSSDDQQQQLPDIQPTMSTTTTKTKTWLGNMIDLIGPKYDNNVALPTSTTTTTDQQPIIAQLELDGGDTTIKTTVAPVTTSTTEIPDLQPPTTTTTTASLPDGAVIPPDDGDTGNNQGPGGAILPTTTTTNLPPSGGIIVPGVGVDPGGVLPTTSTTTSGAGGNTVSTTTTAFPVVPTQTTTTISLTGSTKCTSPMDVVFLVDNSGSIESGGKEGYFKNVKSFFKSLASKFEISDKATRIAVVEAATDPLVVSNFGSIKNEKELKTVFTNENMPTKKGRTFLGKALDLVRTEVIDKTRDVGKIVVIVTDGYSTDDIRTPSKQLQDNGVIIFGVAFGPDSPLKRRTMQDLVSRPTAKYNTLVNYDQLVESSLKIAKHVCEVGLDAPMIKESESIDKNPISGEVTDEFKKKFLEETNQYRRLHSASGLTWSMYLTTKAQQWAEHIASKDKVLERPVIGAMRQAICVMDENEPTNISAKRCVQAWYNQIINYNFVEPEMTEKNKYFVQLVWRSTSDVGVGKFESASGKTYVVAFFTTVGGGEGEEDDLKSNVLPVTNALSNGYLICPVGYENANSYCYKFFADKKTWEEASMTCASEKSSLISLTKDTEFSNVLNTMRLRFVPKTWIGLANRMKPTIYNWVDGSAFSFSGWASTPPTNENNKQCVTMDTSRGWLNTECTNKELFICKTHQASPLTAMVTLHYPMDVWTEQLVTGDTPEAISLVQRINNFITTVYNGKTWFESFNVKSLRGHLSVYVDVELHFGTTCPTDPLKPLKDVVFTEDCSGFICDLADAQIMPGLPQMQLNSTFQSQCEKEYLRNLAMLQINQQQPSQQQYVAPQPQPPPPPPPPAMEVTSSIDMNCPSTCGVICSSTCPASCCSTQHWKKRAAFDRIKRTNHKARKNKSSNKKAGKKSRDNIEKWDSENQMVFEL</sequence>
<feature type="compositionally biased region" description="Low complexity" evidence="4">
    <location>
        <begin position="2957"/>
        <end position="2967"/>
    </location>
</feature>
<dbReference type="InterPro" id="IPR034113">
    <property type="entry name" value="SCP_GAPR1-like"/>
</dbReference>
<dbReference type="OrthoDB" id="418245at2759"/>
<feature type="compositionally biased region" description="Polar residues" evidence="4">
    <location>
        <begin position="777"/>
        <end position="791"/>
    </location>
</feature>